<comment type="caution">
    <text evidence="2">The sequence shown here is derived from an EMBL/GenBank/DDBJ whole genome shotgun (WGS) entry which is preliminary data.</text>
</comment>
<feature type="region of interest" description="Disordered" evidence="1">
    <location>
        <begin position="1"/>
        <end position="29"/>
    </location>
</feature>
<dbReference type="Proteomes" id="UP001055111">
    <property type="component" value="Unassembled WGS sequence"/>
</dbReference>
<name>A0AA37I6L6_9BURK</name>
<accession>A0AA37I6L6</accession>
<feature type="region of interest" description="Disordered" evidence="1">
    <location>
        <begin position="50"/>
        <end position="82"/>
    </location>
</feature>
<dbReference type="EMBL" id="BPUS01000001">
    <property type="protein sequence ID" value="GJH23494.1"/>
    <property type="molecule type" value="Genomic_DNA"/>
</dbReference>
<proteinExistence type="predicted"/>
<dbReference type="RefSeq" id="WP_238210566.1">
    <property type="nucleotide sequence ID" value="NZ_BPUS01000001.1"/>
</dbReference>
<organism evidence="2 3">
    <name type="scientific">Caballeronia novacaledonica</name>
    <dbReference type="NCBI Taxonomy" id="1544861"/>
    <lineage>
        <taxon>Bacteria</taxon>
        <taxon>Pseudomonadati</taxon>
        <taxon>Pseudomonadota</taxon>
        <taxon>Betaproteobacteria</taxon>
        <taxon>Burkholderiales</taxon>
        <taxon>Burkholderiaceae</taxon>
        <taxon>Caballeronia</taxon>
    </lineage>
</organism>
<evidence type="ECO:0000313" key="2">
    <source>
        <dbReference type="EMBL" id="GJH23494.1"/>
    </source>
</evidence>
<gene>
    <name evidence="2" type="ORF">CBA19CS42_03280</name>
</gene>
<feature type="compositionally biased region" description="Basic and acidic residues" evidence="1">
    <location>
        <begin position="1"/>
        <end position="19"/>
    </location>
</feature>
<evidence type="ECO:0000313" key="3">
    <source>
        <dbReference type="Proteomes" id="UP001055111"/>
    </source>
</evidence>
<dbReference type="AlphaFoldDB" id="A0AA37I6L6"/>
<reference evidence="2" key="1">
    <citation type="submission" date="2022-09" db="EMBL/GenBank/DDBJ databases">
        <title>Isolation and characterization of 3-chlorobenzoate degrading bacteria from soils in Shizuoka.</title>
        <authorList>
            <person name="Ifat A."/>
            <person name="Ogawa N."/>
            <person name="Kimbara K."/>
            <person name="Moriuchi R."/>
            <person name="Dohra H."/>
            <person name="Shintani M."/>
        </authorList>
    </citation>
    <scope>NUCLEOTIDE SEQUENCE</scope>
    <source>
        <strain evidence="2">19CS4-2</strain>
    </source>
</reference>
<protein>
    <submittedName>
        <fullName evidence="2">Uncharacterized protein</fullName>
    </submittedName>
</protein>
<sequence length="82" mass="8544">MTERDAGEGCGEREGRETGGHGTKNRRHGRALLLGLMTGGGAREAAIVDKLPCGNRTDGKSPGDAESGATRRCLPKVDDPRG</sequence>
<evidence type="ECO:0000256" key="1">
    <source>
        <dbReference type="SAM" id="MobiDB-lite"/>
    </source>
</evidence>